<evidence type="ECO:0000256" key="3">
    <source>
        <dbReference type="ARBA" id="ARBA00022833"/>
    </source>
</evidence>
<keyword evidence="1" id="KW-0479">Metal-binding</keyword>
<dbReference type="GO" id="GO:0008270">
    <property type="term" value="F:zinc ion binding"/>
    <property type="evidence" value="ECO:0007669"/>
    <property type="project" value="UniProtKB-KW"/>
</dbReference>
<dbReference type="InterPro" id="IPR002893">
    <property type="entry name" value="Znf_MYND"/>
</dbReference>
<dbReference type="InParanoid" id="A0A1J7IFW1"/>
<dbReference type="OrthoDB" id="5952526at2759"/>
<keyword evidence="2 4" id="KW-0863">Zinc-finger</keyword>
<accession>A0A1J7IFW1</accession>
<reference evidence="6 7" key="1">
    <citation type="submission" date="2016-10" db="EMBL/GenBank/DDBJ databases">
        <title>Draft genome sequence of Coniochaeta ligniaria NRRL30616, a lignocellulolytic fungus for bioabatement of inhibitors in plant biomass hydrolysates.</title>
        <authorList>
            <consortium name="DOE Joint Genome Institute"/>
            <person name="Jimenez D.J."/>
            <person name="Hector R.E."/>
            <person name="Riley R."/>
            <person name="Sun H."/>
            <person name="Grigoriev I.V."/>
            <person name="Van Elsas J.D."/>
            <person name="Nichols N.N."/>
        </authorList>
    </citation>
    <scope>NUCLEOTIDE SEQUENCE [LARGE SCALE GENOMIC DNA]</scope>
    <source>
        <strain evidence="6 7">NRRL 30616</strain>
    </source>
</reference>
<name>A0A1J7IFW1_9PEZI</name>
<dbReference type="AlphaFoldDB" id="A0A1J7IFW1"/>
<evidence type="ECO:0000259" key="5">
    <source>
        <dbReference type="PROSITE" id="PS50865"/>
    </source>
</evidence>
<dbReference type="Gene3D" id="6.10.140.2220">
    <property type="match status" value="1"/>
</dbReference>
<evidence type="ECO:0000313" key="6">
    <source>
        <dbReference type="EMBL" id="OIW26301.1"/>
    </source>
</evidence>
<proteinExistence type="predicted"/>
<protein>
    <recommendedName>
        <fullName evidence="5">MYND-type domain-containing protein</fullName>
    </recommendedName>
</protein>
<evidence type="ECO:0000256" key="4">
    <source>
        <dbReference type="PROSITE-ProRule" id="PRU00134"/>
    </source>
</evidence>
<keyword evidence="7" id="KW-1185">Reference proteome</keyword>
<feature type="domain" description="MYND-type" evidence="5">
    <location>
        <begin position="18"/>
        <end position="56"/>
    </location>
</feature>
<sequence>MVSASAYKGPVGPLRHRCAQCPATGVKLLRCTGCLAVRYCSREHQVAHRPQHKSACTKIRKARAKLAEEDHRVRNATPDFFTPANAFETSVGHFWGILDTRDYMRARFALAVEHLLRLGTLDGVQESLEHMRDMLRLGRSDNLGVRDIAPAAMLRLDQDQECYDFVKWWATCDPDGLYDWGDMTLPHLNIRGADVLEKPDFLIGKFCALNHVVAVLLLKLKLLVDIRNLKVARKILAHRLIPPELWEPIELAAVRSPLSAKLFQKQDLESLVKTEMTLLNQIRQLGAAVVEANKGFMFSLFDPDEALEARPHSYSAGSWEEMALALQNSYATFHETEGVLPFLEDARACAARDSQNEIADTIAEAESYGFRSDEDAGRRRTAEEMLEDLSVNRIWGYLDYAVENAVYLGPWSERPSERHTRENRESWAQALAEDAEFEEAWGDSDSE</sequence>
<dbReference type="Proteomes" id="UP000182658">
    <property type="component" value="Unassembled WGS sequence"/>
</dbReference>
<organism evidence="6 7">
    <name type="scientific">Coniochaeta ligniaria NRRL 30616</name>
    <dbReference type="NCBI Taxonomy" id="1408157"/>
    <lineage>
        <taxon>Eukaryota</taxon>
        <taxon>Fungi</taxon>
        <taxon>Dikarya</taxon>
        <taxon>Ascomycota</taxon>
        <taxon>Pezizomycotina</taxon>
        <taxon>Sordariomycetes</taxon>
        <taxon>Sordariomycetidae</taxon>
        <taxon>Coniochaetales</taxon>
        <taxon>Coniochaetaceae</taxon>
        <taxon>Coniochaeta</taxon>
    </lineage>
</organism>
<evidence type="ECO:0000313" key="7">
    <source>
        <dbReference type="Proteomes" id="UP000182658"/>
    </source>
</evidence>
<dbReference type="EMBL" id="KV875100">
    <property type="protein sequence ID" value="OIW26301.1"/>
    <property type="molecule type" value="Genomic_DNA"/>
</dbReference>
<dbReference type="SUPFAM" id="SSF144232">
    <property type="entry name" value="HIT/MYND zinc finger-like"/>
    <property type="match status" value="1"/>
</dbReference>
<keyword evidence="3" id="KW-0862">Zinc</keyword>
<evidence type="ECO:0000256" key="1">
    <source>
        <dbReference type="ARBA" id="ARBA00022723"/>
    </source>
</evidence>
<gene>
    <name evidence="6" type="ORF">CONLIGDRAFT_634602</name>
</gene>
<dbReference type="Pfam" id="PF01753">
    <property type="entry name" value="zf-MYND"/>
    <property type="match status" value="1"/>
</dbReference>
<dbReference type="PROSITE" id="PS50865">
    <property type="entry name" value="ZF_MYND_2"/>
    <property type="match status" value="1"/>
</dbReference>
<evidence type="ECO:0000256" key="2">
    <source>
        <dbReference type="ARBA" id="ARBA00022771"/>
    </source>
</evidence>
<dbReference type="STRING" id="1408157.A0A1J7IFW1"/>